<proteinExistence type="predicted"/>
<dbReference type="RefSeq" id="WP_073573473.1">
    <property type="nucleotide sequence ID" value="NZ_FRXN01000006.1"/>
</dbReference>
<evidence type="ECO:0000313" key="2">
    <source>
        <dbReference type="Proteomes" id="UP000184609"/>
    </source>
</evidence>
<protein>
    <recommendedName>
        <fullName evidence="3">IrrE N-terminal-like domain-containing protein</fullName>
    </recommendedName>
</protein>
<dbReference type="EMBL" id="FRXN01000006">
    <property type="protein sequence ID" value="SHO65134.1"/>
    <property type="molecule type" value="Genomic_DNA"/>
</dbReference>
<sequence length="154" mass="17587">MTYTDQILNFLSQINIQTEETSITESTFVPGILIDKGVLKYDPEKLKYPGDLLHEAGHIAIMSPEERPTIVGDVGKYRTPAQDDEMGVIGWTYAALKHLEIPIEVVFHENGYKGESYMIINNLEGGMYIGLPLLVWMDLCDYETFPNMKKWVRE</sequence>
<evidence type="ECO:0000313" key="1">
    <source>
        <dbReference type="EMBL" id="SHO65134.1"/>
    </source>
</evidence>
<organism evidence="1 2">
    <name type="scientific">Algoriphagus zhangzhouensis</name>
    <dbReference type="NCBI Taxonomy" id="1073327"/>
    <lineage>
        <taxon>Bacteria</taxon>
        <taxon>Pseudomonadati</taxon>
        <taxon>Bacteroidota</taxon>
        <taxon>Cytophagia</taxon>
        <taxon>Cytophagales</taxon>
        <taxon>Cyclobacteriaceae</taxon>
        <taxon>Algoriphagus</taxon>
    </lineage>
</organism>
<dbReference type="AlphaFoldDB" id="A0A1M7ZJQ3"/>
<keyword evidence="2" id="KW-1185">Reference proteome</keyword>
<name>A0A1M7ZJQ3_9BACT</name>
<accession>A0A1M7ZJQ3</accession>
<dbReference type="STRING" id="1073327.SAMN04488108_3886"/>
<dbReference type="Proteomes" id="UP000184609">
    <property type="component" value="Unassembled WGS sequence"/>
</dbReference>
<dbReference type="OrthoDB" id="1441538at2"/>
<gene>
    <name evidence="1" type="ORF">SAMN04488108_3886</name>
</gene>
<evidence type="ECO:0008006" key="3">
    <source>
        <dbReference type="Google" id="ProtNLM"/>
    </source>
</evidence>
<reference evidence="2" key="1">
    <citation type="submission" date="2016-12" db="EMBL/GenBank/DDBJ databases">
        <authorList>
            <person name="Varghese N."/>
            <person name="Submissions S."/>
        </authorList>
    </citation>
    <scope>NUCLEOTIDE SEQUENCE [LARGE SCALE GENOMIC DNA]</scope>
    <source>
        <strain evidence="2">DSM 25035</strain>
    </source>
</reference>